<keyword evidence="1" id="KW-0472">Membrane</keyword>
<dbReference type="AlphaFoldDB" id="A0A520XGY6"/>
<gene>
    <name evidence="2" type="ORF">EVJ48_00600</name>
</gene>
<reference evidence="2 3" key="1">
    <citation type="submission" date="2019-01" db="EMBL/GenBank/DDBJ databases">
        <title>Insights into ecological role of a new deltaproteobacterial order Candidatus Sinidesulfobacterales (Sva0485) by metagenomics and metatranscriptomics.</title>
        <authorList>
            <person name="Tan S."/>
            <person name="Liu J."/>
            <person name="Fang Y."/>
            <person name="Hedlund B."/>
            <person name="Lian Z.-H."/>
            <person name="Huang L.-Y."/>
            <person name="Li J.-T."/>
            <person name="Huang L.-N."/>
            <person name="Li W.-J."/>
            <person name="Jiang H.-C."/>
            <person name="Dong H.-L."/>
            <person name="Shu W.-S."/>
        </authorList>
    </citation>
    <scope>NUCLEOTIDE SEQUENCE [LARGE SCALE GENOMIC DNA]</scope>
    <source>
        <strain evidence="2">AP4</strain>
    </source>
</reference>
<evidence type="ECO:0000313" key="2">
    <source>
        <dbReference type="EMBL" id="RZV40454.1"/>
    </source>
</evidence>
<keyword evidence="1" id="KW-1133">Transmembrane helix</keyword>
<feature type="transmembrane region" description="Helical" evidence="1">
    <location>
        <begin position="20"/>
        <end position="45"/>
    </location>
</feature>
<keyword evidence="1" id="KW-0812">Transmembrane</keyword>
<dbReference type="Proteomes" id="UP000322454">
    <property type="component" value="Unassembled WGS sequence"/>
</dbReference>
<sequence length="153" mass="16263">MKTKKLSNSVNEVSSSATSFSAGIFAILGGVCCWGPLVFSILGVGASTGGVLGSTASFLGAIAPYRNYFLLLNIIGILLSFLFIYVMPKISFQGKKASDIEVSANGETCDCETSSGSFNFSKIVFFSSVLITVGIFIYLYADTGQIFMAWPQL</sequence>
<organism evidence="2 3">
    <name type="scientific">Candidatus Acidulodesulfobacterium acidiphilum</name>
    <dbReference type="NCBI Taxonomy" id="2597224"/>
    <lineage>
        <taxon>Bacteria</taxon>
        <taxon>Deltaproteobacteria</taxon>
        <taxon>Candidatus Acidulodesulfobacterales</taxon>
        <taxon>Candidatus Acidulodesulfobacterium</taxon>
    </lineage>
</organism>
<feature type="transmembrane region" description="Helical" evidence="1">
    <location>
        <begin position="65"/>
        <end position="86"/>
    </location>
</feature>
<evidence type="ECO:0000313" key="3">
    <source>
        <dbReference type="Proteomes" id="UP000322454"/>
    </source>
</evidence>
<proteinExistence type="predicted"/>
<accession>A0A520XGY6</accession>
<evidence type="ECO:0000256" key="1">
    <source>
        <dbReference type="SAM" id="Phobius"/>
    </source>
</evidence>
<feature type="transmembrane region" description="Helical" evidence="1">
    <location>
        <begin position="123"/>
        <end position="141"/>
    </location>
</feature>
<protein>
    <recommendedName>
        <fullName evidence="4">Mercuric transport protein MerT</fullName>
    </recommendedName>
</protein>
<dbReference type="EMBL" id="SHMQ01000001">
    <property type="protein sequence ID" value="RZV40454.1"/>
    <property type="molecule type" value="Genomic_DNA"/>
</dbReference>
<evidence type="ECO:0008006" key="4">
    <source>
        <dbReference type="Google" id="ProtNLM"/>
    </source>
</evidence>
<comment type="caution">
    <text evidence="2">The sequence shown here is derived from an EMBL/GenBank/DDBJ whole genome shotgun (WGS) entry which is preliminary data.</text>
</comment>
<name>A0A520XGY6_9DELT</name>